<sequence length="212" mass="23983">MNRVASSTSPGARLTPDERRAELIDAVLRCIMRDGHLGLSVRTVCQEAGVSAGLLAHHFNGKEELIKEAYRKLTKDLFIQLLAILDEASEPVAQLRLYVDSFFRPPMLDKDYLKVWLGFWSLSQQKAEIATLRNEVNSKYVKILEQLITQSINRLDIPNVNARLAAFGLSALMDGLWLEWSLNPKSFSPEEANQICQCWVDSLIAGELKRIR</sequence>
<dbReference type="Pfam" id="PF00440">
    <property type="entry name" value="TetR_N"/>
    <property type="match status" value="1"/>
</dbReference>
<gene>
    <name evidence="7" type="ORF">SAMN05216262_101319</name>
</gene>
<dbReference type="PANTHER" id="PTHR30055:SF228">
    <property type="entry name" value="TRANSCRIPTIONAL REGULATOR-RELATED"/>
    <property type="match status" value="1"/>
</dbReference>
<evidence type="ECO:0000256" key="1">
    <source>
        <dbReference type="ARBA" id="ARBA00022491"/>
    </source>
</evidence>
<keyword evidence="3 5" id="KW-0238">DNA-binding</keyword>
<dbReference type="STRING" id="641665.GCA_002104455_00386"/>
<dbReference type="Proteomes" id="UP000199297">
    <property type="component" value="Unassembled WGS sequence"/>
</dbReference>
<dbReference type="InterPro" id="IPR036271">
    <property type="entry name" value="Tet_transcr_reg_TetR-rel_C_sf"/>
</dbReference>
<evidence type="ECO:0000256" key="5">
    <source>
        <dbReference type="PROSITE-ProRule" id="PRU00335"/>
    </source>
</evidence>
<evidence type="ECO:0000256" key="2">
    <source>
        <dbReference type="ARBA" id="ARBA00023015"/>
    </source>
</evidence>
<name>A0A1H7GVM2_9GAMM</name>
<keyword evidence="4" id="KW-0804">Transcription</keyword>
<dbReference type="InterPro" id="IPR001647">
    <property type="entry name" value="HTH_TetR"/>
</dbReference>
<dbReference type="PANTHER" id="PTHR30055">
    <property type="entry name" value="HTH-TYPE TRANSCRIPTIONAL REGULATOR RUTR"/>
    <property type="match status" value="1"/>
</dbReference>
<evidence type="ECO:0000259" key="6">
    <source>
        <dbReference type="PROSITE" id="PS50977"/>
    </source>
</evidence>
<dbReference type="SUPFAM" id="SSF46689">
    <property type="entry name" value="Homeodomain-like"/>
    <property type="match status" value="1"/>
</dbReference>
<evidence type="ECO:0000313" key="8">
    <source>
        <dbReference type="Proteomes" id="UP000199297"/>
    </source>
</evidence>
<dbReference type="EMBL" id="FOBI01000001">
    <property type="protein sequence ID" value="SEK42131.1"/>
    <property type="molecule type" value="Genomic_DNA"/>
</dbReference>
<organism evidence="7 8">
    <name type="scientific">Colwellia chukchiensis</name>
    <dbReference type="NCBI Taxonomy" id="641665"/>
    <lineage>
        <taxon>Bacteria</taxon>
        <taxon>Pseudomonadati</taxon>
        <taxon>Pseudomonadota</taxon>
        <taxon>Gammaproteobacteria</taxon>
        <taxon>Alteromonadales</taxon>
        <taxon>Colwelliaceae</taxon>
        <taxon>Colwellia</taxon>
    </lineage>
</organism>
<dbReference type="AlphaFoldDB" id="A0A1H7GVM2"/>
<keyword evidence="8" id="KW-1185">Reference proteome</keyword>
<reference evidence="8" key="1">
    <citation type="submission" date="2016-10" db="EMBL/GenBank/DDBJ databases">
        <authorList>
            <person name="Varghese N."/>
            <person name="Submissions S."/>
        </authorList>
    </citation>
    <scope>NUCLEOTIDE SEQUENCE [LARGE SCALE GENOMIC DNA]</scope>
    <source>
        <strain evidence="8">CGMCC 1.9127</strain>
    </source>
</reference>
<keyword evidence="2" id="KW-0805">Transcription regulation</keyword>
<dbReference type="NCBIfam" id="NF001978">
    <property type="entry name" value="PRK00767.1"/>
    <property type="match status" value="1"/>
</dbReference>
<dbReference type="PROSITE" id="PS50977">
    <property type="entry name" value="HTH_TETR_2"/>
    <property type="match status" value="1"/>
</dbReference>
<dbReference type="SUPFAM" id="SSF48498">
    <property type="entry name" value="Tetracyclin repressor-like, C-terminal domain"/>
    <property type="match status" value="1"/>
</dbReference>
<dbReference type="InterPro" id="IPR009057">
    <property type="entry name" value="Homeodomain-like_sf"/>
</dbReference>
<keyword evidence="1" id="KW-0678">Repressor</keyword>
<dbReference type="PRINTS" id="PR00455">
    <property type="entry name" value="HTHTETR"/>
</dbReference>
<dbReference type="InterPro" id="IPR050109">
    <property type="entry name" value="HTH-type_TetR-like_transc_reg"/>
</dbReference>
<dbReference type="GO" id="GO:0003700">
    <property type="term" value="F:DNA-binding transcription factor activity"/>
    <property type="evidence" value="ECO:0007669"/>
    <property type="project" value="TreeGrafter"/>
</dbReference>
<protein>
    <submittedName>
        <fullName evidence="7">Transcriptional regulator, TetR family</fullName>
    </submittedName>
</protein>
<feature type="domain" description="HTH tetR-type" evidence="6">
    <location>
        <begin position="17"/>
        <end position="77"/>
    </location>
</feature>
<evidence type="ECO:0000256" key="3">
    <source>
        <dbReference type="ARBA" id="ARBA00023125"/>
    </source>
</evidence>
<dbReference type="Gene3D" id="1.10.357.10">
    <property type="entry name" value="Tetracycline Repressor, domain 2"/>
    <property type="match status" value="1"/>
</dbReference>
<evidence type="ECO:0000256" key="4">
    <source>
        <dbReference type="ARBA" id="ARBA00023163"/>
    </source>
</evidence>
<dbReference type="GO" id="GO:0000976">
    <property type="term" value="F:transcription cis-regulatory region binding"/>
    <property type="evidence" value="ECO:0007669"/>
    <property type="project" value="TreeGrafter"/>
</dbReference>
<dbReference type="InterPro" id="IPR039538">
    <property type="entry name" value="BetI_C"/>
</dbReference>
<proteinExistence type="predicted"/>
<dbReference type="Pfam" id="PF13977">
    <property type="entry name" value="TetR_C_6"/>
    <property type="match status" value="1"/>
</dbReference>
<evidence type="ECO:0000313" key="7">
    <source>
        <dbReference type="EMBL" id="SEK42131.1"/>
    </source>
</evidence>
<feature type="DNA-binding region" description="H-T-H motif" evidence="5">
    <location>
        <begin position="40"/>
        <end position="59"/>
    </location>
</feature>
<accession>A0A1H7GVM2</accession>